<evidence type="ECO:0000313" key="8">
    <source>
        <dbReference type="Proteomes" id="UP001220961"/>
    </source>
</evidence>
<dbReference type="EMBL" id="CP119908">
    <property type="protein sequence ID" value="WFD18161.1"/>
    <property type="molecule type" value="Genomic_DNA"/>
</dbReference>
<sequence>MSDLQGTESPTSEGQNAELVHVDECRHGEDVVTRGPRKVSQILMMLWSGLALASDGYNSQSMGSANSMLALLYPKTATYEGYEKDMKGRVSSSYYVGLCLGAVFFGFLIDRYSRKTGVVLATCLMIVGGALATASWASTPHNMFWMLTVTRGILGFGAGGEYPTCSTGATEAGDESPFVRKYRGMLVALVGCTAIDVGIVFGGVLPLIILSGYGYNANTDPDRTEGLAGAWRVSLGLGLIIPLSVFFFRIKMVTSTSFQNHSLRQNFSLKIWWIVFKTYWRQIVGTTMCWFLYDFINYPFTLFSSHIALGFALQAVIGFVLGGAVSKISKITPLYIVLYGLLLASGEGGPGIATLLLSAESYPTAVRGHLAGLSAAVAKAGAAIGTTVFDAISSKYSGPGQEMQSLRVPVLVAASISVVGCILTLFCFPAKHSQHLEEEDLRFRQILKDHGISDDVWGDTNSFQSSTLDEDSDKLEKDYSREHIDFIFRLLNEQGQGDYLGEAISQLEHCKQAAYFAQQEQKDEQIVIAALLHDIGQFLPWEELQSGMERAQLMDKDLANVGRQGHDTLGQMWLEQHGWPQRVCDLVGAHVNAKRYLTATRPEYYASLSEASKASLRMQGGPFDEEELRKFESNPSYREMVALRLYDDKAKQVNLETPPLESYRPMATRVLRGEST</sequence>
<feature type="transmembrane region" description="Helical" evidence="5">
    <location>
        <begin position="405"/>
        <end position="426"/>
    </location>
</feature>
<dbReference type="Gene3D" id="1.10.3210.10">
    <property type="entry name" value="Hypothetical protein af1432"/>
    <property type="match status" value="1"/>
</dbReference>
<feature type="transmembrane region" description="Helical" evidence="5">
    <location>
        <begin position="336"/>
        <end position="358"/>
    </location>
</feature>
<feature type="transmembrane region" description="Helical" evidence="5">
    <location>
        <begin position="186"/>
        <end position="209"/>
    </location>
</feature>
<evidence type="ECO:0000259" key="6">
    <source>
        <dbReference type="Pfam" id="PF01966"/>
    </source>
</evidence>
<name>A0AAF0E4S0_9BASI</name>
<feature type="transmembrane region" description="Helical" evidence="5">
    <location>
        <begin position="229"/>
        <end position="250"/>
    </location>
</feature>
<reference evidence="7" key="1">
    <citation type="submission" date="2023-03" db="EMBL/GenBank/DDBJ databases">
        <title>Mating type loci evolution in Malassezia.</title>
        <authorList>
            <person name="Coelho M.A."/>
        </authorList>
    </citation>
    <scope>NUCLEOTIDE SEQUENCE</scope>
    <source>
        <strain evidence="7">CBS 10434</strain>
    </source>
</reference>
<keyword evidence="2 5" id="KW-0812">Transmembrane</keyword>
<evidence type="ECO:0000256" key="2">
    <source>
        <dbReference type="ARBA" id="ARBA00022692"/>
    </source>
</evidence>
<evidence type="ECO:0000256" key="1">
    <source>
        <dbReference type="ARBA" id="ARBA00004370"/>
    </source>
</evidence>
<evidence type="ECO:0000256" key="5">
    <source>
        <dbReference type="SAM" id="Phobius"/>
    </source>
</evidence>
<proteinExistence type="predicted"/>
<protein>
    <recommendedName>
        <fullName evidence="6">HD domain-containing protein</fullName>
    </recommendedName>
</protein>
<dbReference type="GO" id="GO:0016020">
    <property type="term" value="C:membrane"/>
    <property type="evidence" value="ECO:0007669"/>
    <property type="project" value="UniProtKB-SubCell"/>
</dbReference>
<dbReference type="Pfam" id="PF00083">
    <property type="entry name" value="Sugar_tr"/>
    <property type="match status" value="2"/>
</dbReference>
<feature type="transmembrane region" description="Helical" evidence="5">
    <location>
        <begin position="271"/>
        <end position="293"/>
    </location>
</feature>
<evidence type="ECO:0000256" key="3">
    <source>
        <dbReference type="ARBA" id="ARBA00022989"/>
    </source>
</evidence>
<dbReference type="Proteomes" id="UP001220961">
    <property type="component" value="Chromosome 1"/>
</dbReference>
<keyword evidence="4 5" id="KW-0472">Membrane</keyword>
<gene>
    <name evidence="7" type="ORF">MCAP1_000369</name>
</gene>
<dbReference type="SUPFAM" id="SSF109604">
    <property type="entry name" value="HD-domain/PDEase-like"/>
    <property type="match status" value="1"/>
</dbReference>
<feature type="transmembrane region" description="Helical" evidence="5">
    <location>
        <begin position="305"/>
        <end position="324"/>
    </location>
</feature>
<feature type="transmembrane region" description="Helical" evidence="5">
    <location>
        <begin position="118"/>
        <end position="137"/>
    </location>
</feature>
<feature type="domain" description="HD" evidence="6">
    <location>
        <begin position="507"/>
        <end position="595"/>
    </location>
</feature>
<feature type="transmembrane region" description="Helical" evidence="5">
    <location>
        <begin position="94"/>
        <end position="112"/>
    </location>
</feature>
<organism evidence="7 8">
    <name type="scientific">Malassezia caprae</name>
    <dbReference type="NCBI Taxonomy" id="1381934"/>
    <lineage>
        <taxon>Eukaryota</taxon>
        <taxon>Fungi</taxon>
        <taxon>Dikarya</taxon>
        <taxon>Basidiomycota</taxon>
        <taxon>Ustilaginomycotina</taxon>
        <taxon>Malasseziomycetes</taxon>
        <taxon>Malasseziales</taxon>
        <taxon>Malasseziaceae</taxon>
        <taxon>Malassezia</taxon>
    </lineage>
</organism>
<keyword evidence="3 5" id="KW-1133">Transmembrane helix</keyword>
<evidence type="ECO:0000256" key="4">
    <source>
        <dbReference type="ARBA" id="ARBA00023136"/>
    </source>
</evidence>
<dbReference type="InterPro" id="IPR036259">
    <property type="entry name" value="MFS_trans_sf"/>
</dbReference>
<keyword evidence="8" id="KW-1185">Reference proteome</keyword>
<dbReference type="Pfam" id="PF01966">
    <property type="entry name" value="HD"/>
    <property type="match status" value="1"/>
</dbReference>
<dbReference type="PANTHER" id="PTHR40202:SF1">
    <property type="entry name" value="HD DOMAIN-CONTAINING PROTEIN"/>
    <property type="match status" value="1"/>
</dbReference>
<dbReference type="InterPro" id="IPR006674">
    <property type="entry name" value="HD_domain"/>
</dbReference>
<feature type="transmembrane region" description="Helical" evidence="5">
    <location>
        <begin position="370"/>
        <end position="393"/>
    </location>
</feature>
<evidence type="ECO:0000313" key="7">
    <source>
        <dbReference type="EMBL" id="WFD18161.1"/>
    </source>
</evidence>
<dbReference type="InterPro" id="IPR052567">
    <property type="entry name" value="OP_Dioxygenase"/>
</dbReference>
<dbReference type="SUPFAM" id="SSF103473">
    <property type="entry name" value="MFS general substrate transporter"/>
    <property type="match status" value="1"/>
</dbReference>
<accession>A0AAF0E4S0</accession>
<dbReference type="GO" id="GO:0022857">
    <property type="term" value="F:transmembrane transporter activity"/>
    <property type="evidence" value="ECO:0007669"/>
    <property type="project" value="InterPro"/>
</dbReference>
<dbReference type="PANTHER" id="PTHR40202">
    <property type="match status" value="1"/>
</dbReference>
<dbReference type="Gene3D" id="1.20.1250.20">
    <property type="entry name" value="MFS general substrate transporter like domains"/>
    <property type="match status" value="2"/>
</dbReference>
<comment type="subcellular location">
    <subcellularLocation>
        <location evidence="1">Membrane</location>
    </subcellularLocation>
</comment>
<dbReference type="AlphaFoldDB" id="A0AAF0E4S0"/>
<dbReference type="InterPro" id="IPR005828">
    <property type="entry name" value="MFS_sugar_transport-like"/>
</dbReference>